<dbReference type="Gene3D" id="1.50.10.10">
    <property type="match status" value="1"/>
</dbReference>
<dbReference type="HOGENOM" id="CLU_026835_0_0_0"/>
<dbReference type="GO" id="GO:0004134">
    <property type="term" value="F:4-alpha-glucanotransferase activity"/>
    <property type="evidence" value="ECO:0007669"/>
    <property type="project" value="InterPro"/>
</dbReference>
<evidence type="ECO:0000313" key="4">
    <source>
        <dbReference type="Proteomes" id="UP000002030"/>
    </source>
</evidence>
<accession>D1BA18</accession>
<name>D1BA18_THEAS</name>
<protein>
    <submittedName>
        <fullName evidence="3">Amylo-alpha-16-glucosidase</fullName>
    </submittedName>
</protein>
<dbReference type="InterPro" id="IPR008928">
    <property type="entry name" value="6-hairpin_glycosidase_sf"/>
</dbReference>
<evidence type="ECO:0000259" key="1">
    <source>
        <dbReference type="Pfam" id="PF06202"/>
    </source>
</evidence>
<dbReference type="OrthoDB" id="9761875at2"/>
<evidence type="ECO:0000259" key="2">
    <source>
        <dbReference type="Pfam" id="PF12439"/>
    </source>
</evidence>
<dbReference type="SUPFAM" id="SSF48208">
    <property type="entry name" value="Six-hairpin glycosidases"/>
    <property type="match status" value="1"/>
</dbReference>
<organism evidence="3 4">
    <name type="scientific">Thermanaerovibrio acidaminovorans (strain ATCC 49978 / DSM 6589 / Su883)</name>
    <name type="common">Selenomonas acidaminovorans</name>
    <dbReference type="NCBI Taxonomy" id="525903"/>
    <lineage>
        <taxon>Bacteria</taxon>
        <taxon>Thermotogati</taxon>
        <taxon>Synergistota</taxon>
        <taxon>Synergistia</taxon>
        <taxon>Synergistales</taxon>
        <taxon>Synergistaceae</taxon>
        <taxon>Thermanaerovibrio</taxon>
    </lineage>
</organism>
<dbReference type="Proteomes" id="UP000002030">
    <property type="component" value="Chromosome"/>
</dbReference>
<dbReference type="PANTHER" id="PTHR10569:SF2">
    <property type="entry name" value="GLYCOGEN DEBRANCHING ENZYME"/>
    <property type="match status" value="1"/>
</dbReference>
<feature type="domain" description="Glycogen debranching enzyme C-terminal" evidence="1">
    <location>
        <begin position="288"/>
        <end position="643"/>
    </location>
</feature>
<dbReference type="eggNOG" id="COG3408">
    <property type="taxonomic scope" value="Bacteria"/>
</dbReference>
<sequence length="656" mass="73678">MYLGKADVNTYDKGAGREFLVSDGKGSYCFSTVIGANTRKAHGLLVKKPGPASAHQVLVSKLEETLFIAGKKYQLSTNRYKDLIYPDGFRYIQEYQASPIPSVLFVIHSALFKKSIFMPCGKGCTVVKYELLASPERVRLEVRPLMAHREVTCADLKRRDFSAEVSEGGVLVSGGDMKTRIFSTDGDWTSKPLWFDRVVYEQEEDCQGPVSEDLWSPGYLQLDMEEGNSVYVVLCSSSQGTMSKGEIGLLEKETLQAAQKLLASVPMEPKTSAVRDLLMASSHLVEDLPGEGTTVYSGYPSMRVTSRETFISLPGLMLSTGRHDGAVRVLDRWLKVTEENDWVVPSDMDGASLRFDGADGGLWLAYGAQKLYEAMENPDSVEGLWERVLKVIDRHRSPIDALDLRMDDRGLLFLDSDSPLRHWMNGQTEGEPVVRRRGYLVEFNSLWYNAIRFAEQLCELLGDQEKASSYAKLGDSCGTAFREVFWNKDGGYLYDWVDPSLPLDAAVRPNQILAISLPSSPLDPVMGRSVLDVCWNELYTTYGLRTLEPKHDKFKGRQEGRMDQRIKAKFRGMAWPWLLGHFITAYLKFNPNRLDIGWIFMRPFNAHMRHGCLGGVAEFFDGIMPYKPHGDVLYAPSLGEILRVLQEDLLNPMGVA</sequence>
<dbReference type="InterPro" id="IPR012341">
    <property type="entry name" value="6hp_glycosidase-like_sf"/>
</dbReference>
<dbReference type="KEGG" id="tai:Taci_0888"/>
<dbReference type="EMBL" id="CP001818">
    <property type="protein sequence ID" value="ACZ19121.1"/>
    <property type="molecule type" value="Genomic_DNA"/>
</dbReference>
<dbReference type="STRING" id="525903.Taci_0888"/>
<feature type="domain" description="Glycogen debranching enzyme bacterial and archaeal type N-terminal" evidence="2">
    <location>
        <begin position="17"/>
        <end position="231"/>
    </location>
</feature>
<dbReference type="RefSeq" id="WP_012869636.1">
    <property type="nucleotide sequence ID" value="NC_013522.1"/>
</dbReference>
<dbReference type="PANTHER" id="PTHR10569">
    <property type="entry name" value="GLYCOGEN DEBRANCHING ENZYME"/>
    <property type="match status" value="1"/>
</dbReference>
<dbReference type="Pfam" id="PF12439">
    <property type="entry name" value="GDE_N"/>
    <property type="match status" value="1"/>
</dbReference>
<dbReference type="GO" id="GO:0005980">
    <property type="term" value="P:glycogen catabolic process"/>
    <property type="evidence" value="ECO:0007669"/>
    <property type="project" value="InterPro"/>
</dbReference>
<dbReference type="InterPro" id="IPR010401">
    <property type="entry name" value="AGL/Gdb1"/>
</dbReference>
<dbReference type="Pfam" id="PF06202">
    <property type="entry name" value="GDE_C"/>
    <property type="match status" value="1"/>
</dbReference>
<evidence type="ECO:0000313" key="3">
    <source>
        <dbReference type="EMBL" id="ACZ19121.1"/>
    </source>
</evidence>
<reference evidence="3 4" key="1">
    <citation type="journal article" date="2009" name="Stand. Genomic Sci.">
        <title>Complete genome sequence of Thermanaerovibrio acidaminovorans type strain (Su883).</title>
        <authorList>
            <person name="Chovatia M."/>
            <person name="Sikorski J."/>
            <person name="Schroder M."/>
            <person name="Lapidus A."/>
            <person name="Nolan M."/>
            <person name="Tice H."/>
            <person name="Glavina Del Rio T."/>
            <person name="Copeland A."/>
            <person name="Cheng J.F."/>
            <person name="Lucas S."/>
            <person name="Chen F."/>
            <person name="Bruce D."/>
            <person name="Goodwin L."/>
            <person name="Pitluck S."/>
            <person name="Ivanova N."/>
            <person name="Mavromatis K."/>
            <person name="Ovchinnikova G."/>
            <person name="Pati A."/>
            <person name="Chen A."/>
            <person name="Palaniappan K."/>
            <person name="Land M."/>
            <person name="Hauser L."/>
            <person name="Chang Y.J."/>
            <person name="Jeffries C.D."/>
            <person name="Chain P."/>
            <person name="Saunders E."/>
            <person name="Detter J.C."/>
            <person name="Brettin T."/>
            <person name="Rohde M."/>
            <person name="Goker M."/>
            <person name="Spring S."/>
            <person name="Bristow J."/>
            <person name="Markowitz V."/>
            <person name="Hugenholtz P."/>
            <person name="Kyrpides N.C."/>
            <person name="Klenk H.P."/>
            <person name="Eisen J.A."/>
        </authorList>
    </citation>
    <scope>NUCLEOTIDE SEQUENCE [LARGE SCALE GENOMIC DNA]</scope>
    <source>
        <strain evidence="4">ATCC 49978 / DSM 6589 / Su883</strain>
    </source>
</reference>
<dbReference type="InterPro" id="IPR024742">
    <property type="entry name" value="Glycogen_debranch_N"/>
</dbReference>
<dbReference type="AlphaFoldDB" id="D1BA18"/>
<keyword evidence="4" id="KW-1185">Reference proteome</keyword>
<gene>
    <name evidence="3" type="ordered locus">Taci_0888</name>
</gene>
<dbReference type="GO" id="GO:0004135">
    <property type="term" value="F:amylo-alpha-1,6-glucosidase activity"/>
    <property type="evidence" value="ECO:0007669"/>
    <property type="project" value="InterPro"/>
</dbReference>
<dbReference type="EnsemblBacteria" id="ACZ19121">
    <property type="protein sequence ID" value="ACZ19121"/>
    <property type="gene ID" value="Taci_0888"/>
</dbReference>
<dbReference type="InterPro" id="IPR032790">
    <property type="entry name" value="GDE_C"/>
</dbReference>
<proteinExistence type="predicted"/>